<evidence type="ECO:0000313" key="3">
    <source>
        <dbReference type="Proteomes" id="UP001367508"/>
    </source>
</evidence>
<keyword evidence="1" id="KW-1133">Transmembrane helix</keyword>
<feature type="transmembrane region" description="Helical" evidence="1">
    <location>
        <begin position="143"/>
        <end position="162"/>
    </location>
</feature>
<keyword evidence="1" id="KW-0472">Membrane</keyword>
<gene>
    <name evidence="2" type="ORF">VNO77_02818</name>
</gene>
<feature type="transmembrane region" description="Helical" evidence="1">
    <location>
        <begin position="116"/>
        <end position="137"/>
    </location>
</feature>
<evidence type="ECO:0000256" key="1">
    <source>
        <dbReference type="SAM" id="Phobius"/>
    </source>
</evidence>
<keyword evidence="1" id="KW-0812">Transmembrane</keyword>
<accession>A0AAN9N051</accession>
<feature type="transmembrane region" description="Helical" evidence="1">
    <location>
        <begin position="71"/>
        <end position="95"/>
    </location>
</feature>
<keyword evidence="3" id="KW-1185">Reference proteome</keyword>
<comment type="caution">
    <text evidence="2">The sequence shown here is derived from an EMBL/GenBank/DDBJ whole genome shotgun (WGS) entry which is preliminary data.</text>
</comment>
<reference evidence="2 3" key="1">
    <citation type="submission" date="2024-01" db="EMBL/GenBank/DDBJ databases">
        <title>The genomes of 5 underutilized Papilionoideae crops provide insights into root nodulation and disease resistanc.</title>
        <authorList>
            <person name="Jiang F."/>
        </authorList>
    </citation>
    <scope>NUCLEOTIDE SEQUENCE [LARGE SCALE GENOMIC DNA]</scope>
    <source>
        <strain evidence="2">LVBAO_FW01</strain>
        <tissue evidence="2">Leaves</tissue>
    </source>
</reference>
<proteinExistence type="predicted"/>
<organism evidence="2 3">
    <name type="scientific">Canavalia gladiata</name>
    <name type="common">Sword bean</name>
    <name type="synonym">Dolichos gladiatus</name>
    <dbReference type="NCBI Taxonomy" id="3824"/>
    <lineage>
        <taxon>Eukaryota</taxon>
        <taxon>Viridiplantae</taxon>
        <taxon>Streptophyta</taxon>
        <taxon>Embryophyta</taxon>
        <taxon>Tracheophyta</taxon>
        <taxon>Spermatophyta</taxon>
        <taxon>Magnoliopsida</taxon>
        <taxon>eudicotyledons</taxon>
        <taxon>Gunneridae</taxon>
        <taxon>Pentapetalae</taxon>
        <taxon>rosids</taxon>
        <taxon>fabids</taxon>
        <taxon>Fabales</taxon>
        <taxon>Fabaceae</taxon>
        <taxon>Papilionoideae</taxon>
        <taxon>50 kb inversion clade</taxon>
        <taxon>NPAAA clade</taxon>
        <taxon>indigoferoid/millettioid clade</taxon>
        <taxon>Phaseoleae</taxon>
        <taxon>Canavalia</taxon>
    </lineage>
</organism>
<dbReference type="AlphaFoldDB" id="A0AAN9N051"/>
<dbReference type="Proteomes" id="UP001367508">
    <property type="component" value="Unassembled WGS sequence"/>
</dbReference>
<sequence>MVPYTRRLHVMREAIIEFMAVMAIENKQGGSERHRCYSQGSCYSRLRVVFGWRQGRLDVIVARGFSDNSAVVANTLMAIITFPHLLLGCLIFSSLSQEHDRTWIQYQRPVRRILSIFLYLVLFLTFGSLILAGVLAIKDSRLANAVKIKAIASFLYGLFLFMSRRSHISKCYTLTASDAGESQCNCNSVRTLDSDLGLQTIMLTISAKEHIQALQRRLLQLSILGVRIQRLNPQLGGATRGHQMAIQRHKLPRGLANNRIWNGFVKALPKPEVATTRTSQNGFEANY</sequence>
<protein>
    <submittedName>
        <fullName evidence="2">Uncharacterized protein</fullName>
    </submittedName>
</protein>
<evidence type="ECO:0000313" key="2">
    <source>
        <dbReference type="EMBL" id="KAK7360803.1"/>
    </source>
</evidence>
<dbReference type="EMBL" id="JAYMYQ010000001">
    <property type="protein sequence ID" value="KAK7360803.1"/>
    <property type="molecule type" value="Genomic_DNA"/>
</dbReference>
<name>A0AAN9N051_CANGL</name>